<name>C0XK13_LENH9</name>
<proteinExistence type="predicted"/>
<dbReference type="Proteomes" id="UP000003752">
    <property type="component" value="Unassembled WGS sequence"/>
</dbReference>
<comment type="caution">
    <text evidence="1">The sequence shown here is derived from an EMBL/GenBank/DDBJ whole genome shotgun (WGS) entry which is preliminary data.</text>
</comment>
<evidence type="ECO:0000313" key="1">
    <source>
        <dbReference type="EMBL" id="EEI24281.1"/>
    </source>
</evidence>
<dbReference type="AlphaFoldDB" id="C0XK13"/>
<dbReference type="HOGENOM" id="CLU_2752683_0_0_9"/>
<sequence length="70" mass="8063">MGFNSYFITIENQFPETTLEKDFEFNQFSLLKAFQDLLFFSNVSECCNLLINLKTVIGLVVISGRISNFL</sequence>
<organism evidence="1 2">
    <name type="scientific">Lentilactobacillus hilgardii (strain ATCC 8290 / DSM 20176 / CCUG 30140 / JCM 1155 / KCTC 3500 / NBRC 15886 / NCIMB 8040 / NRRL B-1843 / 9)</name>
    <dbReference type="NCBI Taxonomy" id="1423757"/>
    <lineage>
        <taxon>Bacteria</taxon>
        <taxon>Bacillati</taxon>
        <taxon>Bacillota</taxon>
        <taxon>Bacilli</taxon>
        <taxon>Lactobacillales</taxon>
        <taxon>Lactobacillaceae</taxon>
        <taxon>Lentilactobacillus</taxon>
    </lineage>
</organism>
<reference evidence="1 2" key="1">
    <citation type="submission" date="2009-01" db="EMBL/GenBank/DDBJ databases">
        <authorList>
            <person name="Qin X."/>
            <person name="Bachman B."/>
            <person name="Battles P."/>
            <person name="Bell A."/>
            <person name="Bess C."/>
            <person name="Bickham C."/>
            <person name="Chaboub L."/>
            <person name="Chen D."/>
            <person name="Coyle M."/>
            <person name="Deiros D.R."/>
            <person name="Dinh H."/>
            <person name="Forbes L."/>
            <person name="Fowler G."/>
            <person name="Francisco L."/>
            <person name="Fu Q."/>
            <person name="Gubbala S."/>
            <person name="Hale W."/>
            <person name="Han Y."/>
            <person name="Hemphill L."/>
            <person name="Highlander S.K."/>
            <person name="Hirani K."/>
            <person name="Hogues M."/>
            <person name="Jackson L."/>
            <person name="Jakkamsetti A."/>
            <person name="Javaid M."/>
            <person name="Jiang H."/>
            <person name="Korchina V."/>
            <person name="Kovar C."/>
            <person name="Lara F."/>
            <person name="Lee S."/>
            <person name="Mata R."/>
            <person name="Mathew T."/>
            <person name="Moen C."/>
            <person name="Morales K."/>
            <person name="Munidasa M."/>
            <person name="Nazareth L."/>
            <person name="Ngo R."/>
            <person name="Nguyen L."/>
            <person name="Okwuonu G."/>
            <person name="Ongeri F."/>
            <person name="Patil S."/>
            <person name="Petrosino J."/>
            <person name="Pham C."/>
            <person name="Pham P."/>
            <person name="Pu L.-L."/>
            <person name="Puazo M."/>
            <person name="Raj R."/>
            <person name="Reid J."/>
            <person name="Rouhana J."/>
            <person name="Saada N."/>
            <person name="Shang Y."/>
            <person name="Simmons D."/>
            <person name="Thornton R."/>
            <person name="Warren J."/>
            <person name="Weissenberger G."/>
            <person name="Zhang J."/>
            <person name="Zhang L."/>
            <person name="Zhou C."/>
            <person name="Zhu D."/>
            <person name="Muzny D."/>
            <person name="Worley K."/>
            <person name="Gibbs R."/>
        </authorList>
    </citation>
    <scope>NUCLEOTIDE SEQUENCE [LARGE SCALE GENOMIC DNA]</scope>
    <source>
        <strain evidence="2">ATCC 8290 / DSM 20176 / CCUG 30140 / JCM 1155 / KCTC 3500 / NBRC 15886 / NCIMB 8040 / NRRL B-1843 / 9</strain>
    </source>
</reference>
<keyword evidence="2" id="KW-1185">Reference proteome</keyword>
<evidence type="ECO:0000313" key="2">
    <source>
        <dbReference type="Proteomes" id="UP000003752"/>
    </source>
</evidence>
<gene>
    <name evidence="1" type="ORF">HMPREF0519_1574</name>
</gene>
<protein>
    <submittedName>
        <fullName evidence="1">Uncharacterized protein</fullName>
    </submittedName>
</protein>
<dbReference type="EMBL" id="ACGP01000147">
    <property type="protein sequence ID" value="EEI24281.1"/>
    <property type="molecule type" value="Genomic_DNA"/>
</dbReference>
<accession>C0XK13</accession>